<protein>
    <submittedName>
        <fullName evidence="3">Putative steroid-binding protein 3</fullName>
    </submittedName>
</protein>
<dbReference type="AlphaFoldDB" id="A0A2J7ZNW0"/>
<sequence length="120" mass="12955">MAQPINRGPYEAFAGHECSRALAIMKVEASECNDNLADCSEKQLKTLADWVAKFNSKYTVVGKLHTGEVPEEAYPLLPTSPLPPGLAATMLVVLLLTVVGAYILYLDMLGPPAENAHTEL</sequence>
<keyword evidence="2" id="KW-1133">Transmembrane helix</keyword>
<reference evidence="3 4" key="1">
    <citation type="journal article" date="2017" name="Mol. Biol. Evol.">
        <title>The 4-celled Tetrabaena socialis nuclear genome reveals the essential components for genetic control of cell number at the origin of multicellularity in the volvocine lineage.</title>
        <authorList>
            <person name="Featherston J."/>
            <person name="Arakaki Y."/>
            <person name="Hanschen E.R."/>
            <person name="Ferris P.J."/>
            <person name="Michod R.E."/>
            <person name="Olson B.J.S.C."/>
            <person name="Nozaki H."/>
            <person name="Durand P.M."/>
        </authorList>
    </citation>
    <scope>NUCLEOTIDE SEQUENCE [LARGE SCALE GENOMIC DNA]</scope>
    <source>
        <strain evidence="3 4">NIES-571</strain>
    </source>
</reference>
<evidence type="ECO:0000256" key="2">
    <source>
        <dbReference type="SAM" id="Phobius"/>
    </source>
</evidence>
<dbReference type="OrthoDB" id="547796at2759"/>
<dbReference type="SUPFAM" id="SSF55856">
    <property type="entry name" value="Cytochrome b5-like heme/steroid binding domain"/>
    <property type="match status" value="1"/>
</dbReference>
<dbReference type="PANTHER" id="PTHR10281">
    <property type="entry name" value="MEMBRANE-ASSOCIATED PROGESTERONE RECEPTOR COMPONENT-RELATED"/>
    <property type="match status" value="1"/>
</dbReference>
<dbReference type="GO" id="GO:0005783">
    <property type="term" value="C:endoplasmic reticulum"/>
    <property type="evidence" value="ECO:0007669"/>
    <property type="project" value="TreeGrafter"/>
</dbReference>
<dbReference type="InterPro" id="IPR050577">
    <property type="entry name" value="MAPR/NEUFC/NENF-like"/>
</dbReference>
<keyword evidence="1" id="KW-0754">Steroid-binding</keyword>
<proteinExistence type="predicted"/>
<dbReference type="InterPro" id="IPR036400">
    <property type="entry name" value="Cyt_B5-like_heme/steroid_sf"/>
</dbReference>
<comment type="caution">
    <text evidence="3">The sequence shown here is derived from an EMBL/GenBank/DDBJ whole genome shotgun (WGS) entry which is preliminary data.</text>
</comment>
<accession>A0A2J7ZNW0</accession>
<gene>
    <name evidence="3" type="ORF">TSOC_012114</name>
</gene>
<evidence type="ECO:0000313" key="3">
    <source>
        <dbReference type="EMBL" id="PNH01940.1"/>
    </source>
</evidence>
<feature type="transmembrane region" description="Helical" evidence="2">
    <location>
        <begin position="85"/>
        <end position="105"/>
    </location>
</feature>
<keyword evidence="2" id="KW-0472">Membrane</keyword>
<dbReference type="GO" id="GO:0016020">
    <property type="term" value="C:membrane"/>
    <property type="evidence" value="ECO:0007669"/>
    <property type="project" value="TreeGrafter"/>
</dbReference>
<evidence type="ECO:0000256" key="1">
    <source>
        <dbReference type="ARBA" id="ARBA00022665"/>
    </source>
</evidence>
<dbReference type="Proteomes" id="UP000236333">
    <property type="component" value="Unassembled WGS sequence"/>
</dbReference>
<name>A0A2J7ZNW0_9CHLO</name>
<dbReference type="GO" id="GO:0005496">
    <property type="term" value="F:steroid binding"/>
    <property type="evidence" value="ECO:0007669"/>
    <property type="project" value="UniProtKB-KW"/>
</dbReference>
<keyword evidence="1" id="KW-0446">Lipid-binding</keyword>
<organism evidence="3 4">
    <name type="scientific">Tetrabaena socialis</name>
    <dbReference type="NCBI Taxonomy" id="47790"/>
    <lineage>
        <taxon>Eukaryota</taxon>
        <taxon>Viridiplantae</taxon>
        <taxon>Chlorophyta</taxon>
        <taxon>core chlorophytes</taxon>
        <taxon>Chlorophyceae</taxon>
        <taxon>CS clade</taxon>
        <taxon>Chlamydomonadales</taxon>
        <taxon>Tetrabaenaceae</taxon>
        <taxon>Tetrabaena</taxon>
    </lineage>
</organism>
<dbReference type="Gene3D" id="3.10.120.10">
    <property type="entry name" value="Cytochrome b5-like heme/steroid binding domain"/>
    <property type="match status" value="1"/>
</dbReference>
<dbReference type="PANTHER" id="PTHR10281:SF104">
    <property type="entry name" value="CYTOCHROME B5 HEME-BINDING DOMAIN-CONTAINING PROTEIN"/>
    <property type="match status" value="1"/>
</dbReference>
<dbReference type="EMBL" id="PGGS01000756">
    <property type="protein sequence ID" value="PNH01940.1"/>
    <property type="molecule type" value="Genomic_DNA"/>
</dbReference>
<evidence type="ECO:0000313" key="4">
    <source>
        <dbReference type="Proteomes" id="UP000236333"/>
    </source>
</evidence>
<keyword evidence="2" id="KW-0812">Transmembrane</keyword>
<keyword evidence="4" id="KW-1185">Reference proteome</keyword>